<feature type="compositionally biased region" description="Basic and acidic residues" evidence="1">
    <location>
        <begin position="136"/>
        <end position="146"/>
    </location>
</feature>
<evidence type="ECO:0000313" key="2">
    <source>
        <dbReference type="EMBL" id="KAG8505839.1"/>
    </source>
</evidence>
<name>A0A8J6DET2_GALPY</name>
<evidence type="ECO:0000256" key="1">
    <source>
        <dbReference type="SAM" id="MobiDB-lite"/>
    </source>
</evidence>
<protein>
    <submittedName>
        <fullName evidence="2">Uncharacterized protein</fullName>
    </submittedName>
</protein>
<dbReference type="AlphaFoldDB" id="A0A8J6DET2"/>
<dbReference type="EMBL" id="JAGFMF010012216">
    <property type="protein sequence ID" value="KAG8505839.1"/>
    <property type="molecule type" value="Genomic_DNA"/>
</dbReference>
<feature type="region of interest" description="Disordered" evidence="1">
    <location>
        <begin position="94"/>
        <end position="153"/>
    </location>
</feature>
<evidence type="ECO:0000313" key="3">
    <source>
        <dbReference type="Proteomes" id="UP000700334"/>
    </source>
</evidence>
<sequence>MRKTPPRGPTPRRCSGTQGLARGRAHASILWPKGQEGRALGRDLAWEVTGSTLACLCCHQCPRAQPEELQPPALTVADRASGLPWAPGCLSRRSLPDGWLPRRRPIASPAGCTEPALTGCPAPRLSSTGPGQEDGEASRGEKPERMLKKRSNL</sequence>
<organism evidence="2 3">
    <name type="scientific">Galemys pyrenaicus</name>
    <name type="common">Iberian desman</name>
    <name type="synonym">Pyrenean desman</name>
    <dbReference type="NCBI Taxonomy" id="202257"/>
    <lineage>
        <taxon>Eukaryota</taxon>
        <taxon>Metazoa</taxon>
        <taxon>Chordata</taxon>
        <taxon>Craniata</taxon>
        <taxon>Vertebrata</taxon>
        <taxon>Euteleostomi</taxon>
        <taxon>Mammalia</taxon>
        <taxon>Eutheria</taxon>
        <taxon>Laurasiatheria</taxon>
        <taxon>Eulipotyphla</taxon>
        <taxon>Talpidae</taxon>
        <taxon>Galemys</taxon>
    </lineage>
</organism>
<accession>A0A8J6DET2</accession>
<dbReference type="Proteomes" id="UP000700334">
    <property type="component" value="Unassembled WGS sequence"/>
</dbReference>
<keyword evidence="3" id="KW-1185">Reference proteome</keyword>
<comment type="caution">
    <text evidence="2">The sequence shown here is derived from an EMBL/GenBank/DDBJ whole genome shotgun (WGS) entry which is preliminary data.</text>
</comment>
<gene>
    <name evidence="2" type="ORF">J0S82_018346</name>
</gene>
<reference evidence="2" key="1">
    <citation type="journal article" date="2021" name="Evol. Appl.">
        <title>The genome of the Pyrenean desman and the effects of bottlenecks and inbreeding on the genomic landscape of an endangered species.</title>
        <authorList>
            <person name="Escoda L."/>
            <person name="Castresana J."/>
        </authorList>
    </citation>
    <scope>NUCLEOTIDE SEQUENCE</scope>
    <source>
        <strain evidence="2">IBE-C5619</strain>
    </source>
</reference>
<proteinExistence type="predicted"/>